<gene>
    <name evidence="2" type="ORF">C7441_103298</name>
</gene>
<dbReference type="OrthoDB" id="7872012at2"/>
<comment type="caution">
    <text evidence="2">The sequence shown here is derived from an EMBL/GenBank/DDBJ whole genome shotgun (WGS) entry which is preliminary data.</text>
</comment>
<evidence type="ECO:0000313" key="3">
    <source>
        <dbReference type="Proteomes" id="UP000245396"/>
    </source>
</evidence>
<protein>
    <submittedName>
        <fullName evidence="2">Uncharacterized protein DUF1344</fullName>
    </submittedName>
</protein>
<evidence type="ECO:0000256" key="1">
    <source>
        <dbReference type="SAM" id="SignalP"/>
    </source>
</evidence>
<dbReference type="InterPro" id="IPR009780">
    <property type="entry name" value="DUF1344"/>
</dbReference>
<proteinExistence type="predicted"/>
<dbReference type="Proteomes" id="UP000245396">
    <property type="component" value="Unassembled WGS sequence"/>
</dbReference>
<dbReference type="Pfam" id="PF07076">
    <property type="entry name" value="DUF1344"/>
    <property type="match status" value="1"/>
</dbReference>
<feature type="chain" id="PRO_5016255076" evidence="1">
    <location>
        <begin position="22"/>
        <end position="84"/>
    </location>
</feature>
<name>A0A316C6V5_PSESE</name>
<feature type="signal peptide" evidence="1">
    <location>
        <begin position="1"/>
        <end position="21"/>
    </location>
</feature>
<dbReference type="EMBL" id="QGGG01000003">
    <property type="protein sequence ID" value="PWJ85439.1"/>
    <property type="molecule type" value="Genomic_DNA"/>
</dbReference>
<reference evidence="2 3" key="1">
    <citation type="submission" date="2018-05" db="EMBL/GenBank/DDBJ databases">
        <title>Genomic Encyclopedia of Type Strains, Phase IV (KMG-IV): sequencing the most valuable type-strain genomes for metagenomic binning, comparative biology and taxonomic classification.</title>
        <authorList>
            <person name="Goeker M."/>
        </authorList>
    </citation>
    <scope>NUCLEOTIDE SEQUENCE [LARGE SCALE GENOMIC DNA]</scope>
    <source>
        <strain evidence="2 3">DSM 6986</strain>
    </source>
</reference>
<dbReference type="RefSeq" id="WP_019169832.1">
    <property type="nucleotide sequence ID" value="NZ_QGGG01000003.1"/>
</dbReference>
<accession>A0A316C6V5</accession>
<evidence type="ECO:0000313" key="2">
    <source>
        <dbReference type="EMBL" id="PWJ85439.1"/>
    </source>
</evidence>
<keyword evidence="1" id="KW-0732">Signal</keyword>
<dbReference type="AlphaFoldDB" id="A0A316C6V5"/>
<organism evidence="2 3">
    <name type="scientific">Pseudaminobacter salicylatoxidans</name>
    <dbReference type="NCBI Taxonomy" id="93369"/>
    <lineage>
        <taxon>Bacteria</taxon>
        <taxon>Pseudomonadati</taxon>
        <taxon>Pseudomonadota</taxon>
        <taxon>Alphaproteobacteria</taxon>
        <taxon>Hyphomicrobiales</taxon>
        <taxon>Phyllobacteriaceae</taxon>
        <taxon>Pseudaminobacter</taxon>
    </lineage>
</organism>
<keyword evidence="3" id="KW-1185">Reference proteome</keyword>
<sequence>MRRLIGAFAAAIVTISSVAYAAEAEGKIKSIDHEKLTITLDNGKSYKLPGEFDVDALQEGMEVLLAYDQIDGVNTITDMELPSD</sequence>